<name>A0A0K0E0A7_STRER</name>
<evidence type="ECO:0000259" key="1">
    <source>
        <dbReference type="Pfam" id="PF00646"/>
    </source>
</evidence>
<dbReference type="AlphaFoldDB" id="A0A0K0E0A7"/>
<reference evidence="2" key="1">
    <citation type="submission" date="2015-08" db="UniProtKB">
        <authorList>
            <consortium name="WormBaseParasite"/>
        </authorList>
    </citation>
    <scope>IDENTIFICATION</scope>
</reference>
<evidence type="ECO:0000313" key="2">
    <source>
        <dbReference type="WBParaSite" id="SSTP_0000292100.1"/>
    </source>
</evidence>
<proteinExistence type="predicted"/>
<organism evidence="2">
    <name type="scientific">Strongyloides stercoralis</name>
    <name type="common">Threadworm</name>
    <dbReference type="NCBI Taxonomy" id="6248"/>
    <lineage>
        <taxon>Eukaryota</taxon>
        <taxon>Metazoa</taxon>
        <taxon>Ecdysozoa</taxon>
        <taxon>Nematoda</taxon>
        <taxon>Chromadorea</taxon>
        <taxon>Rhabditida</taxon>
        <taxon>Tylenchina</taxon>
        <taxon>Panagrolaimomorpha</taxon>
        <taxon>Strongyloidoidea</taxon>
        <taxon>Strongyloididae</taxon>
        <taxon>Strongyloides</taxon>
    </lineage>
</organism>
<dbReference type="WBParaSite" id="SSTP_0000292100.1">
    <property type="protein sequence ID" value="SSTP_0000292100.1"/>
    <property type="gene ID" value="SSTP_0000292100"/>
</dbReference>
<protein>
    <submittedName>
        <fullName evidence="2">F-box domain-containing protein</fullName>
    </submittedName>
</protein>
<accession>A0A0K0E0A7</accession>
<dbReference type="Pfam" id="PF00646">
    <property type="entry name" value="F-box"/>
    <property type="match status" value="1"/>
</dbReference>
<dbReference type="InterPro" id="IPR001810">
    <property type="entry name" value="F-box_dom"/>
</dbReference>
<sequence>MEKDNLFQTIIRQNHILKKILCYLPIKDSCNLSLTSKECLELTREVKKEGIIYYWDEYILFCIVDSETEIELSDINPSDDFYSDYPYDLREMKKLKIVIILRKTITSPGVMKAIGLKINQILKKSPYIHQFSFYFSNPSDGFFSEDLVKEIKSSHVTELEVSILYNFWSITSESNIFRNIVNLKKIKISLQNSIITGIDRKLIDTASLIDGVILEVNFTNININFDNLNISLQNEECVLSYIISKNINLSITGTYYKLINLNRFFKNFTPPNFGLLHGLRFDVTSINDLHEFGTFLPYMLNLQWLGIYFDVDNFNQQSNDNVPPNSYKSFKHLNKLKTIKIIIESKVNYNEEGKDFLDENNLSNVKEVQKIQNIKKRCQEEVFYLLRSAPEIVENLYIYGIPKLTCKMSLMLNSYFPKLNLLFLKKIPNIDIDCLKSFKNLKIYVSYIMDNIMLPESIKIFMICNNFEWNYGGIQRMFIKDIRNQKNNDKTLNYYRNFNKFKKEYTLDGVLKGKIFFNHFHEYYIIKNHFCSILDMI</sequence>
<feature type="domain" description="F-box" evidence="1">
    <location>
        <begin position="15"/>
        <end position="46"/>
    </location>
</feature>